<dbReference type="EMBL" id="CP118375">
    <property type="protein sequence ID" value="WFD41615.1"/>
    <property type="molecule type" value="Genomic_DNA"/>
</dbReference>
<evidence type="ECO:0000256" key="1">
    <source>
        <dbReference type="SAM" id="MobiDB-lite"/>
    </source>
</evidence>
<feature type="compositionally biased region" description="Basic and acidic residues" evidence="1">
    <location>
        <begin position="484"/>
        <end position="493"/>
    </location>
</feature>
<feature type="region of interest" description="Disordered" evidence="1">
    <location>
        <begin position="947"/>
        <end position="967"/>
    </location>
</feature>
<keyword evidence="2" id="KW-1133">Transmembrane helix</keyword>
<evidence type="ECO:0000259" key="3">
    <source>
        <dbReference type="SMART" id="SM00128"/>
    </source>
</evidence>
<dbReference type="Proteomes" id="UP001214628">
    <property type="component" value="Chromosome 1"/>
</dbReference>
<gene>
    <name evidence="4" type="ORF">MPSI1_000246</name>
</gene>
<evidence type="ECO:0000313" key="4">
    <source>
        <dbReference type="EMBL" id="WFD41615.1"/>
    </source>
</evidence>
<evidence type="ECO:0000313" key="5">
    <source>
        <dbReference type="Proteomes" id="UP001214628"/>
    </source>
</evidence>
<protein>
    <recommendedName>
        <fullName evidence="3">Inositol polyphosphate-related phosphatase domain-containing protein</fullName>
    </recommendedName>
</protein>
<dbReference type="AlphaFoldDB" id="A0AAF0F696"/>
<feature type="compositionally biased region" description="Polar residues" evidence="1">
    <location>
        <begin position="587"/>
        <end position="600"/>
    </location>
</feature>
<feature type="compositionally biased region" description="Polar residues" evidence="1">
    <location>
        <begin position="548"/>
        <end position="563"/>
    </location>
</feature>
<feature type="compositionally biased region" description="Acidic residues" evidence="1">
    <location>
        <begin position="39"/>
        <end position="54"/>
    </location>
</feature>
<proteinExistence type="predicted"/>
<feature type="region of interest" description="Disordered" evidence="1">
    <location>
        <begin position="32"/>
        <end position="105"/>
    </location>
</feature>
<dbReference type="PANTHER" id="PTHR11200">
    <property type="entry name" value="INOSITOL 5-PHOSPHATASE"/>
    <property type="match status" value="1"/>
</dbReference>
<dbReference type="InterPro" id="IPR046985">
    <property type="entry name" value="IP5"/>
</dbReference>
<feature type="compositionally biased region" description="Basic and acidic residues" evidence="1">
    <location>
        <begin position="447"/>
        <end position="458"/>
    </location>
</feature>
<feature type="compositionally biased region" description="Low complexity" evidence="1">
    <location>
        <begin position="952"/>
        <end position="965"/>
    </location>
</feature>
<dbReference type="SUPFAM" id="SSF56219">
    <property type="entry name" value="DNase I-like"/>
    <property type="match status" value="1"/>
</dbReference>
<dbReference type="GO" id="GO:0004439">
    <property type="term" value="F:phosphatidylinositol-4,5-bisphosphate 5-phosphatase activity"/>
    <property type="evidence" value="ECO:0007669"/>
    <property type="project" value="TreeGrafter"/>
</dbReference>
<dbReference type="SMART" id="SM00128">
    <property type="entry name" value="IPPc"/>
    <property type="match status" value="1"/>
</dbReference>
<name>A0AAF0F696_9BASI</name>
<dbReference type="InterPro" id="IPR036691">
    <property type="entry name" value="Endo/exonu/phosph_ase_sf"/>
</dbReference>
<feature type="domain" description="Inositol polyphosphate-related phosphatase" evidence="3">
    <location>
        <begin position="601"/>
        <end position="1011"/>
    </location>
</feature>
<dbReference type="InterPro" id="IPR000300">
    <property type="entry name" value="IPPc"/>
</dbReference>
<dbReference type="GO" id="GO:0046856">
    <property type="term" value="P:phosphatidylinositol dephosphorylation"/>
    <property type="evidence" value="ECO:0007669"/>
    <property type="project" value="InterPro"/>
</dbReference>
<feature type="region of interest" description="Disordered" evidence="1">
    <location>
        <begin position="445"/>
        <end position="531"/>
    </location>
</feature>
<dbReference type="PANTHER" id="PTHR11200:SF275">
    <property type="entry name" value="LD06095P"/>
    <property type="match status" value="1"/>
</dbReference>
<keyword evidence="5" id="KW-1185">Reference proteome</keyword>
<organism evidence="4 5">
    <name type="scientific">Malassezia psittaci</name>
    <dbReference type="NCBI Taxonomy" id="1821823"/>
    <lineage>
        <taxon>Eukaryota</taxon>
        <taxon>Fungi</taxon>
        <taxon>Dikarya</taxon>
        <taxon>Basidiomycota</taxon>
        <taxon>Ustilaginomycotina</taxon>
        <taxon>Malasseziomycetes</taxon>
        <taxon>Malasseziales</taxon>
        <taxon>Malasseziaceae</taxon>
        <taxon>Malassezia</taxon>
    </lineage>
</organism>
<evidence type="ECO:0000256" key="2">
    <source>
        <dbReference type="SAM" id="Phobius"/>
    </source>
</evidence>
<feature type="transmembrane region" description="Helical" evidence="2">
    <location>
        <begin position="205"/>
        <end position="230"/>
    </location>
</feature>
<feature type="region of interest" description="Disordered" evidence="1">
    <location>
        <begin position="548"/>
        <end position="616"/>
    </location>
</feature>
<dbReference type="Gene3D" id="3.60.10.10">
    <property type="entry name" value="Endonuclease/exonuclease/phosphatase"/>
    <property type="match status" value="1"/>
</dbReference>
<keyword evidence="2" id="KW-0812">Transmembrane</keyword>
<feature type="compositionally biased region" description="Basic residues" evidence="1">
    <location>
        <begin position="852"/>
        <end position="868"/>
    </location>
</feature>
<feature type="compositionally biased region" description="Polar residues" evidence="1">
    <location>
        <begin position="495"/>
        <end position="505"/>
    </location>
</feature>
<accession>A0AAF0F696</accession>
<reference evidence="4" key="1">
    <citation type="submission" date="2023-02" db="EMBL/GenBank/DDBJ databases">
        <title>Mating type loci evolution in Malassezia.</title>
        <authorList>
            <person name="Coelho M.A."/>
        </authorList>
    </citation>
    <scope>NUCLEOTIDE SEQUENCE</scope>
    <source>
        <strain evidence="4">CBS 14136</strain>
    </source>
</reference>
<keyword evidence="2" id="KW-0472">Membrane</keyword>
<dbReference type="Pfam" id="PF22669">
    <property type="entry name" value="Exo_endo_phos2"/>
    <property type="match status" value="1"/>
</dbReference>
<sequence>METGGGHSDASNYHYNDTVNYTNADADADETQAWAILDANEEESNSESEDEEDWDVYRDFNNMGQTRYEPGSSEPPAQQRDQHTLPSRRARAAQERPHVPWAGPQLVSFHGSDGLYPSAMSSEHVYSMQSGNLGHVRNNSFASEDAKPFAHDLNESTLELAPLGQEFTPEERKRMTRKGQRKHWKYSKLGAVDSWMRGHKPLCGFFGPHVAVFTLFGFVILLGITLYFVVPRVPSVALKTYKPLTAANGESAMNITAQPTGFYMNGTLGLRLDNSGGWIPSEVKKLDAVVNYKNNNVKVGEGSVKYKSIPGRKQTDLNIPIYFDYSSLNSTGDDVQLAFQDACAHPYRGVQRTYLGLKLRIMTWNMHGKIPDCDLELLFGKIPDFEPKSMQDHSMETLPRLEPDNSHPYHLVVIACQECPWGQGGQLTTTLHTAGEVGSVALGRSRPARDLLSGDHRRAGTLRKSVGHEEGSRTSEIQGLDSTAPEKAEDYTLNRRPSSKPSLSLQIDEEEEVEPATVFSPASDSRRHPRSKAAGWSKVCEDYFCSASSPTVNDNLNDPSPSDLSMYANGDWSQTETRSPSDPKLTRLTSKLSQSSLNDKNLQHQKSRASLYSPLSLSPQTSRASLRSDAAFLHPSSTRDLRRLPKHLGLYELVIKHRMMGCYLAVYVYRPCYALIKGASANHVKSGLLAGRMGNKGGVGISIHIANTRLLFINSHLAAHARRIQARYDDIQRIESELDVETFLPANDLRHKSRKITDKFDHVFWCGDLNFRVDVSRKHADWLVLNKSYDQAFAFDQLQSAMRHGKVFSGFREALVTFPPTYKFDIYKANLAARRSRAEAPASSASEDDPHRTHHAKRSIWSRIKHRSNHSENSPVSSEEPMNPTESDLVGADDTASLSDLSESSSIMEEAADLLRPSASSELIQGDTSRSLKRDFVSALQTRKFVRKRENASQASPSSPSYDSSAKQRVPSWCDRVLFKSNYDSNGARHFQNDSNTSVRANFKLPHVEGDSTMRHLIQAPISWLHSKGAATPDAQSIDHEKGKVDVIDYNTLGDETARKVCALSDHRPVIFSAIIHP</sequence>
<feature type="region of interest" description="Disordered" evidence="1">
    <location>
        <begin position="838"/>
        <end position="903"/>
    </location>
</feature>